<evidence type="ECO:0000313" key="2">
    <source>
        <dbReference type="Proteomes" id="UP001204320"/>
    </source>
</evidence>
<comment type="caution">
    <text evidence="1">The sequence shown here is derived from an EMBL/GenBank/DDBJ whole genome shotgun (WGS) entry which is preliminary data.</text>
</comment>
<sequence>MKSYNLDRGEFVVLQRSDVSLVSEEGRNPLDEVVLTNKSLVLVVTVPDGAFRTARYLKRLPLEQALDDLGVPRTAVTKVDNSYVLNVAFSDETVSLCFAGGSAGAARRWEQAISSAAVGDLDGIGADDETGDMLGDLLEETKGTFGALFGGTGQPRKKAELPKRPMTVTKRCVGCHAPIVGRKGTVVTCSYCDTKQTL</sequence>
<dbReference type="RefSeq" id="WP_118768806.1">
    <property type="nucleotide sequence ID" value="NZ_JANSKA010000003.1"/>
</dbReference>
<dbReference type="Proteomes" id="UP001204320">
    <property type="component" value="Unassembled WGS sequence"/>
</dbReference>
<proteinExistence type="predicted"/>
<accession>A0ABT1Z7Y9</accession>
<protein>
    <submittedName>
        <fullName evidence="1">Uncharacterized protein</fullName>
    </submittedName>
</protein>
<keyword evidence="2" id="KW-1185">Reference proteome</keyword>
<gene>
    <name evidence="1" type="ORF">NVS32_05020</name>
</gene>
<evidence type="ECO:0000313" key="1">
    <source>
        <dbReference type="EMBL" id="MCR9036309.1"/>
    </source>
</evidence>
<reference evidence="1 2" key="1">
    <citation type="submission" date="2022-08" db="EMBL/GenBank/DDBJ databases">
        <title>Tractidigestivibacter montrealensis type strain KD21.</title>
        <authorList>
            <person name="Diop K."/>
            <person name="Richard C."/>
            <person name="Routy B."/>
        </authorList>
    </citation>
    <scope>NUCLEOTIDE SEQUENCE [LARGE SCALE GENOMIC DNA]</scope>
    <source>
        <strain evidence="1 2">KD21</strain>
    </source>
</reference>
<organism evidence="1 2">
    <name type="scientific">Tractidigestivibacter montrealensis</name>
    <dbReference type="NCBI Taxonomy" id="2972466"/>
    <lineage>
        <taxon>Bacteria</taxon>
        <taxon>Bacillati</taxon>
        <taxon>Actinomycetota</taxon>
        <taxon>Coriobacteriia</taxon>
        <taxon>Coriobacteriales</taxon>
        <taxon>Atopobiaceae</taxon>
        <taxon>Tractidigestivibacter</taxon>
    </lineage>
</organism>
<dbReference type="EMBL" id="JANSKA010000003">
    <property type="protein sequence ID" value="MCR9036309.1"/>
    <property type="molecule type" value="Genomic_DNA"/>
</dbReference>
<name>A0ABT1Z7Y9_9ACTN</name>